<proteinExistence type="predicted"/>
<dbReference type="PANTHER" id="PTHR35862:SF3">
    <property type="entry name" value="FELS-2 PROPHAGE PROTEIN"/>
    <property type="match status" value="1"/>
</dbReference>
<keyword evidence="3" id="KW-1185">Reference proteome</keyword>
<dbReference type="STRING" id="37001.A0A1A9WZ35"/>
<dbReference type="InterPro" id="IPR052726">
    <property type="entry name" value="Phage_Baseplate_Hub"/>
</dbReference>
<evidence type="ECO:0008006" key="4">
    <source>
        <dbReference type="Google" id="ProtNLM"/>
    </source>
</evidence>
<protein>
    <recommendedName>
        <fullName evidence="4">Phage late control D family protein</fullName>
    </recommendedName>
</protein>
<dbReference type="SUPFAM" id="SSF69279">
    <property type="entry name" value="Phage tail proteins"/>
    <property type="match status" value="1"/>
</dbReference>
<dbReference type="Proteomes" id="UP000091820">
    <property type="component" value="Unassembled WGS sequence"/>
</dbReference>
<feature type="region of interest" description="Disordered" evidence="1">
    <location>
        <begin position="1"/>
        <end position="46"/>
    </location>
</feature>
<sequence>MPRHPLTRAIAPPETPPSELNRARHRVHARRLPSGPASSPSARDNPPIVAVSAKAVPPTNNSVWVKTGLAFAQPLIAVITLLARCGAGLAGLAQHVIDPRQQYGCVQGKGVRVGIIRHGDHTNDTGFNIIDGCHQIGIFPNVHTMKARLRHVYRHYGYWVRGDHRPCLPPAHVIPGLAARRQQKQMLPRPRAWDPSPKTGGIMALSDLKTTLNNVVGGYNDALTEAIKSLGFSITLGDRVLTQLDERIMSLSLTDNRGFDADQLTLSVDDSDGRLALPPRGVELAVSIGWLGEPLIYKGRYTVDEVSHEGPPDTIGITARSADFRDELNVKREVSWHDVTVERVVSAIAHRYGLKAQISDLLMDIEIDHADQTQESDMSFLTRMADMLGAIATIKNGWLLFILPGGGVSASGKALPSASITRMSGDRHRFRIADRDAYTGVRAYWLDLNFGKKKKVSVKARRPTAADRNSSSREGDYREGADGNVYVLRKTYQNEEAAKRAAAAKWQQLQRGAAAFSLTLARGRAELYPEMPPPITMVVSSAPLSNPRSTATDPIMPPAWKSSVLRVSFGSVTEVTLPMQLLPFTKQNIKPAGGTNQPLLRHQGAQLAANAADHILDVGRRQRPVNGFKLRLGNGVRENLRRAGIPLENRGVGVGRAVSPEAESVALDKRGNVFVVQGIGIAFFRLKRPEHIMQDPQYMTDRHVG</sequence>
<dbReference type="AlphaFoldDB" id="A0A1A9WZ35"/>
<accession>A0A1A9WZ35</accession>
<reference evidence="3" key="1">
    <citation type="submission" date="2014-03" db="EMBL/GenBank/DDBJ databases">
        <authorList>
            <person name="Aksoy S."/>
            <person name="Warren W."/>
            <person name="Wilson R.K."/>
        </authorList>
    </citation>
    <scope>NUCLEOTIDE SEQUENCE [LARGE SCALE GENOMIC DNA]</scope>
    <source>
        <strain evidence="3">IAEA</strain>
    </source>
</reference>
<feature type="region of interest" description="Disordered" evidence="1">
    <location>
        <begin position="459"/>
        <end position="478"/>
    </location>
</feature>
<organism evidence="2 3">
    <name type="scientific">Glossina brevipalpis</name>
    <dbReference type="NCBI Taxonomy" id="37001"/>
    <lineage>
        <taxon>Eukaryota</taxon>
        <taxon>Metazoa</taxon>
        <taxon>Ecdysozoa</taxon>
        <taxon>Arthropoda</taxon>
        <taxon>Hexapoda</taxon>
        <taxon>Insecta</taxon>
        <taxon>Pterygota</taxon>
        <taxon>Neoptera</taxon>
        <taxon>Endopterygota</taxon>
        <taxon>Diptera</taxon>
        <taxon>Brachycera</taxon>
        <taxon>Muscomorpha</taxon>
        <taxon>Hippoboscoidea</taxon>
        <taxon>Glossinidae</taxon>
        <taxon>Glossina</taxon>
    </lineage>
</organism>
<evidence type="ECO:0000313" key="3">
    <source>
        <dbReference type="Proteomes" id="UP000091820"/>
    </source>
</evidence>
<evidence type="ECO:0000313" key="2">
    <source>
        <dbReference type="EnsemblMetazoa" id="GBRI037909-PA"/>
    </source>
</evidence>
<dbReference type="EnsemblMetazoa" id="GBRI037909-RA">
    <property type="protein sequence ID" value="GBRI037909-PA"/>
    <property type="gene ID" value="GBRI037909"/>
</dbReference>
<name>A0A1A9WZ35_9MUSC</name>
<dbReference type="VEuPathDB" id="VectorBase:GBRI037909"/>
<reference evidence="2" key="2">
    <citation type="submission" date="2020-05" db="UniProtKB">
        <authorList>
            <consortium name="EnsemblMetazoa"/>
        </authorList>
    </citation>
    <scope>IDENTIFICATION</scope>
    <source>
        <strain evidence="2">IAEA</strain>
    </source>
</reference>
<dbReference type="Pfam" id="PF05954">
    <property type="entry name" value="Phage_GPD"/>
    <property type="match status" value="1"/>
</dbReference>
<evidence type="ECO:0000256" key="1">
    <source>
        <dbReference type="SAM" id="MobiDB-lite"/>
    </source>
</evidence>
<dbReference type="PANTHER" id="PTHR35862">
    <property type="entry name" value="FELS-2 PROPHAGE PROTEIN"/>
    <property type="match status" value="1"/>
</dbReference>